<evidence type="ECO:0000313" key="6">
    <source>
        <dbReference type="Proteomes" id="UP000315711"/>
    </source>
</evidence>
<dbReference type="PANTHER" id="PTHR30519">
    <property type="entry name" value="5-METHYLTETRAHYDROPTEROYLTRIGLUTAMATE--HOMOCYSTEINE METHYLTRANSFERASE"/>
    <property type="match status" value="1"/>
</dbReference>
<protein>
    <submittedName>
        <fullName evidence="5">5-methyltetrahydropteroyltriglutamate--homocysteine methyltransferase</fullName>
    </submittedName>
</protein>
<evidence type="ECO:0000256" key="2">
    <source>
        <dbReference type="ARBA" id="ARBA00022723"/>
    </source>
</evidence>
<name>A0A562QBH3_9BACI</name>
<dbReference type="InterPro" id="IPR002629">
    <property type="entry name" value="Met_Synth_C/arc"/>
</dbReference>
<accession>A0A562QBH3</accession>
<feature type="domain" description="Cobalamin-independent methionine synthase MetE C-terminal/archaeal" evidence="4">
    <location>
        <begin position="29"/>
        <end position="87"/>
    </location>
</feature>
<dbReference type="Gene3D" id="3.20.20.210">
    <property type="match status" value="1"/>
</dbReference>
<reference evidence="5 6" key="1">
    <citation type="journal article" date="2015" name="Stand. Genomic Sci.">
        <title>Genomic Encyclopedia of Bacterial and Archaeal Type Strains, Phase III: the genomes of soil and plant-associated and newly described type strains.</title>
        <authorList>
            <person name="Whitman W.B."/>
            <person name="Woyke T."/>
            <person name="Klenk H.P."/>
            <person name="Zhou Y."/>
            <person name="Lilburn T.G."/>
            <person name="Beck B.J."/>
            <person name="De Vos P."/>
            <person name="Vandamme P."/>
            <person name="Eisen J.A."/>
            <person name="Garrity G."/>
            <person name="Hugenholtz P."/>
            <person name="Kyrpides N.C."/>
        </authorList>
    </citation>
    <scope>NUCLEOTIDE SEQUENCE [LARGE SCALE GENOMIC DNA]</scope>
    <source>
        <strain evidence="5 6">CGMCC 1.10116</strain>
    </source>
</reference>
<keyword evidence="3" id="KW-0862">Zinc</keyword>
<keyword evidence="2" id="KW-0479">Metal-binding</keyword>
<comment type="cofactor">
    <cofactor evidence="1">
        <name>Zn(2+)</name>
        <dbReference type="ChEBI" id="CHEBI:29105"/>
    </cofactor>
</comment>
<gene>
    <name evidence="5" type="ORF">IQ10_03218</name>
</gene>
<dbReference type="GO" id="GO:0032259">
    <property type="term" value="P:methylation"/>
    <property type="evidence" value="ECO:0007669"/>
    <property type="project" value="UniProtKB-KW"/>
</dbReference>
<keyword evidence="6" id="KW-1185">Reference proteome</keyword>
<dbReference type="GO" id="GO:0003871">
    <property type="term" value="F:5-methyltetrahydropteroyltriglutamate-homocysteine S-methyltransferase activity"/>
    <property type="evidence" value="ECO:0007669"/>
    <property type="project" value="InterPro"/>
</dbReference>
<dbReference type="SUPFAM" id="SSF51726">
    <property type="entry name" value="UROD/MetE-like"/>
    <property type="match status" value="1"/>
</dbReference>
<comment type="caution">
    <text evidence="5">The sequence shown here is derived from an EMBL/GenBank/DDBJ whole genome shotgun (WGS) entry which is preliminary data.</text>
</comment>
<keyword evidence="5" id="KW-0808">Transferase</keyword>
<dbReference type="GO" id="GO:0008270">
    <property type="term" value="F:zinc ion binding"/>
    <property type="evidence" value="ECO:0007669"/>
    <property type="project" value="InterPro"/>
</dbReference>
<evidence type="ECO:0000259" key="4">
    <source>
        <dbReference type="Pfam" id="PF01717"/>
    </source>
</evidence>
<sequence>MKPEHFRRPMPFKERQALQQKVLHLLDYPTTTIGSFPQSDQVKRTRTAWRKKEMTDTTYREFVKNETARWIEIQEEIGLDVLVHGELVICTR</sequence>
<dbReference type="GO" id="GO:0009086">
    <property type="term" value="P:methionine biosynthetic process"/>
    <property type="evidence" value="ECO:0007669"/>
    <property type="project" value="InterPro"/>
</dbReference>
<dbReference type="Pfam" id="PF01717">
    <property type="entry name" value="Meth_synt_2"/>
    <property type="match status" value="1"/>
</dbReference>
<keyword evidence="5" id="KW-0489">Methyltransferase</keyword>
<dbReference type="Proteomes" id="UP000315711">
    <property type="component" value="Unassembled WGS sequence"/>
</dbReference>
<dbReference type="InterPro" id="IPR038071">
    <property type="entry name" value="UROD/MetE-like_sf"/>
</dbReference>
<dbReference type="AlphaFoldDB" id="A0A562QBH3"/>
<dbReference type="EMBL" id="VLKZ01000010">
    <property type="protein sequence ID" value="TWI54115.1"/>
    <property type="molecule type" value="Genomic_DNA"/>
</dbReference>
<evidence type="ECO:0000256" key="3">
    <source>
        <dbReference type="ARBA" id="ARBA00022833"/>
    </source>
</evidence>
<proteinExistence type="predicted"/>
<organism evidence="5 6">
    <name type="scientific">Halalkalibacter nanhaiisediminis</name>
    <dbReference type="NCBI Taxonomy" id="688079"/>
    <lineage>
        <taxon>Bacteria</taxon>
        <taxon>Bacillati</taxon>
        <taxon>Bacillota</taxon>
        <taxon>Bacilli</taxon>
        <taxon>Bacillales</taxon>
        <taxon>Bacillaceae</taxon>
        <taxon>Halalkalibacter</taxon>
    </lineage>
</organism>
<evidence type="ECO:0000256" key="1">
    <source>
        <dbReference type="ARBA" id="ARBA00001947"/>
    </source>
</evidence>
<evidence type="ECO:0000313" key="5">
    <source>
        <dbReference type="EMBL" id="TWI54115.1"/>
    </source>
</evidence>